<dbReference type="Pfam" id="PF00931">
    <property type="entry name" value="NB-ARC"/>
    <property type="match status" value="1"/>
</dbReference>
<dbReference type="FunFam" id="3.40.50.300:FF:001091">
    <property type="entry name" value="Probable disease resistance protein At1g61300"/>
    <property type="match status" value="1"/>
</dbReference>
<dbReference type="Gene3D" id="1.10.8.430">
    <property type="entry name" value="Helical domain of apoptotic protease-activating factors"/>
    <property type="match status" value="2"/>
</dbReference>
<proteinExistence type="predicted"/>
<feature type="compositionally biased region" description="Polar residues" evidence="5">
    <location>
        <begin position="66"/>
        <end position="77"/>
    </location>
</feature>
<protein>
    <recommendedName>
        <fullName evidence="6">NB-ARC domain-containing protein</fullName>
    </recommendedName>
</protein>
<dbReference type="InterPro" id="IPR042197">
    <property type="entry name" value="Apaf_helical"/>
</dbReference>
<keyword evidence="4" id="KW-0175">Coiled coil</keyword>
<dbReference type="PRINTS" id="PR00364">
    <property type="entry name" value="DISEASERSIST"/>
</dbReference>
<feature type="region of interest" description="Disordered" evidence="5">
    <location>
        <begin position="66"/>
        <end position="87"/>
    </location>
</feature>
<feature type="coiled-coil region" evidence="4">
    <location>
        <begin position="316"/>
        <end position="350"/>
    </location>
</feature>
<name>A0A4S4D9J6_CAMSN</name>
<dbReference type="GO" id="GO:0006952">
    <property type="term" value="P:defense response"/>
    <property type="evidence" value="ECO:0007669"/>
    <property type="project" value="UniProtKB-KW"/>
</dbReference>
<evidence type="ECO:0000256" key="3">
    <source>
        <dbReference type="ARBA" id="ARBA00022840"/>
    </source>
</evidence>
<dbReference type="PANTHER" id="PTHR33463:SF187">
    <property type="entry name" value="AND NB-ARC DOMAIN DISEASE RESISTANCE PROTEIN, PUTATIVE-RELATED"/>
    <property type="match status" value="1"/>
</dbReference>
<evidence type="ECO:0000256" key="2">
    <source>
        <dbReference type="ARBA" id="ARBA00022821"/>
    </source>
</evidence>
<organism evidence="7 8">
    <name type="scientific">Camellia sinensis var. sinensis</name>
    <name type="common">China tea</name>
    <dbReference type="NCBI Taxonomy" id="542762"/>
    <lineage>
        <taxon>Eukaryota</taxon>
        <taxon>Viridiplantae</taxon>
        <taxon>Streptophyta</taxon>
        <taxon>Embryophyta</taxon>
        <taxon>Tracheophyta</taxon>
        <taxon>Spermatophyta</taxon>
        <taxon>Magnoliopsida</taxon>
        <taxon>eudicotyledons</taxon>
        <taxon>Gunneridae</taxon>
        <taxon>Pentapetalae</taxon>
        <taxon>asterids</taxon>
        <taxon>Ericales</taxon>
        <taxon>Theaceae</taxon>
        <taxon>Camellia</taxon>
    </lineage>
</organism>
<dbReference type="PANTHER" id="PTHR33463">
    <property type="entry name" value="NB-ARC DOMAIN-CONTAINING PROTEIN-RELATED"/>
    <property type="match status" value="1"/>
</dbReference>
<keyword evidence="3" id="KW-0547">Nucleotide-binding</keyword>
<feature type="compositionally biased region" description="Basic and acidic residues" evidence="5">
    <location>
        <begin position="1"/>
        <end position="21"/>
    </location>
</feature>
<dbReference type="SUPFAM" id="SSF52540">
    <property type="entry name" value="P-loop containing nucleoside triphosphate hydrolases"/>
    <property type="match status" value="1"/>
</dbReference>
<comment type="caution">
    <text evidence="7">The sequence shown here is derived from an EMBL/GenBank/DDBJ whole genome shotgun (WGS) entry which is preliminary data.</text>
</comment>
<evidence type="ECO:0000313" key="7">
    <source>
        <dbReference type="EMBL" id="THF99161.1"/>
    </source>
</evidence>
<feature type="domain" description="NB-ARC" evidence="6">
    <location>
        <begin position="398"/>
        <end position="562"/>
    </location>
</feature>
<keyword evidence="1" id="KW-0433">Leucine-rich repeat</keyword>
<keyword evidence="8" id="KW-1185">Reference proteome</keyword>
<dbReference type="EMBL" id="SDRB02012022">
    <property type="protein sequence ID" value="THF99161.1"/>
    <property type="molecule type" value="Genomic_DNA"/>
</dbReference>
<dbReference type="GO" id="GO:0005524">
    <property type="term" value="F:ATP binding"/>
    <property type="evidence" value="ECO:0007669"/>
    <property type="project" value="UniProtKB-KW"/>
</dbReference>
<evidence type="ECO:0000256" key="1">
    <source>
        <dbReference type="ARBA" id="ARBA00022614"/>
    </source>
</evidence>
<accession>A0A4S4D9J6</accession>
<evidence type="ECO:0000313" key="8">
    <source>
        <dbReference type="Proteomes" id="UP000306102"/>
    </source>
</evidence>
<sequence length="627" mass="71943">MRKSQREKEERKDEGGRRNEEGGGWVMAGYGKRKVQSSSPSLFGFQSLIGITLQISIRQRLSSQENDINKEATNAEQQSRKRRKKEVEVWQDMRGTIQEVEEMQEQGWFSNGLLIDDPTSGQFIPTTKSFGKNTSARNMEKVWEYFMDDKMECIAVKVELLTEEEAMKEIATKVAKECACLPLAIITLARSMRGVNDSHESRNALNELISSTKQIMDKDRAGDGLERVLYEDWSEDLDRVSLIHNNIDELPSRPLVCPQVATLTMNDSKYYGFQTLSSLIRSVSRNLSDHTMEFLLSIFGPVKSFGEATGKWIGYINSLDANMTNLKRKLDDLSSQEDDINNELNCAEQQSRKRRKKVVDVWLRDVQMLKVDVQTLHTQEKIFIPTTRSFGQTTSARNKEKVWNCLMDDEVRRIGVFGMGGVGKSTIMHHINNQLVNETYHFDDVIWVIVSKAFNISRLQSEIAITLDLDLSKYEDETRRASKLHKMLSQRKRYVLVLDDLWETFSLEKVGIPEPTRDNGCKLVLTTQSSEVCRRMECREIKVELLTEEETLNLFMTKVEEHQIMLAPKVKEIATKVAKECARLPLAIITIAGNMKGVNDIHKWRNALNELISSTKEIWDDDSVVFE</sequence>
<dbReference type="Proteomes" id="UP000306102">
    <property type="component" value="Unassembled WGS sequence"/>
</dbReference>
<evidence type="ECO:0000256" key="5">
    <source>
        <dbReference type="SAM" id="MobiDB-lite"/>
    </source>
</evidence>
<gene>
    <name evidence="7" type="ORF">TEA_010612</name>
</gene>
<evidence type="ECO:0000256" key="4">
    <source>
        <dbReference type="SAM" id="Coils"/>
    </source>
</evidence>
<evidence type="ECO:0000259" key="6">
    <source>
        <dbReference type="Pfam" id="PF00931"/>
    </source>
</evidence>
<dbReference type="InterPro" id="IPR027417">
    <property type="entry name" value="P-loop_NTPase"/>
</dbReference>
<keyword evidence="3" id="KW-0067">ATP-binding</keyword>
<dbReference type="Gene3D" id="3.40.50.300">
    <property type="entry name" value="P-loop containing nucleotide triphosphate hydrolases"/>
    <property type="match status" value="1"/>
</dbReference>
<reference evidence="7 8" key="1">
    <citation type="journal article" date="2018" name="Proc. Natl. Acad. Sci. U.S.A.">
        <title>Draft genome sequence of Camellia sinensis var. sinensis provides insights into the evolution of the tea genome and tea quality.</title>
        <authorList>
            <person name="Wei C."/>
            <person name="Yang H."/>
            <person name="Wang S."/>
            <person name="Zhao J."/>
            <person name="Liu C."/>
            <person name="Gao L."/>
            <person name="Xia E."/>
            <person name="Lu Y."/>
            <person name="Tai Y."/>
            <person name="She G."/>
            <person name="Sun J."/>
            <person name="Cao H."/>
            <person name="Tong W."/>
            <person name="Gao Q."/>
            <person name="Li Y."/>
            <person name="Deng W."/>
            <person name="Jiang X."/>
            <person name="Wang W."/>
            <person name="Chen Q."/>
            <person name="Zhang S."/>
            <person name="Li H."/>
            <person name="Wu J."/>
            <person name="Wang P."/>
            <person name="Li P."/>
            <person name="Shi C."/>
            <person name="Zheng F."/>
            <person name="Jian J."/>
            <person name="Huang B."/>
            <person name="Shan D."/>
            <person name="Shi M."/>
            <person name="Fang C."/>
            <person name="Yue Y."/>
            <person name="Li F."/>
            <person name="Li D."/>
            <person name="Wei S."/>
            <person name="Han B."/>
            <person name="Jiang C."/>
            <person name="Yin Y."/>
            <person name="Xia T."/>
            <person name="Zhang Z."/>
            <person name="Bennetzen J.L."/>
            <person name="Zhao S."/>
            <person name="Wan X."/>
        </authorList>
    </citation>
    <scope>NUCLEOTIDE SEQUENCE [LARGE SCALE GENOMIC DNA]</scope>
    <source>
        <strain evidence="8">cv. Shuchazao</strain>
        <tissue evidence="7">Leaf</tissue>
    </source>
</reference>
<dbReference type="AlphaFoldDB" id="A0A4S4D9J6"/>
<dbReference type="InterPro" id="IPR002182">
    <property type="entry name" value="NB-ARC"/>
</dbReference>
<keyword evidence="2" id="KW-0611">Plant defense</keyword>
<dbReference type="GO" id="GO:0043531">
    <property type="term" value="F:ADP binding"/>
    <property type="evidence" value="ECO:0007669"/>
    <property type="project" value="InterPro"/>
</dbReference>
<feature type="region of interest" description="Disordered" evidence="5">
    <location>
        <begin position="1"/>
        <end position="26"/>
    </location>
</feature>
<dbReference type="InterPro" id="IPR050905">
    <property type="entry name" value="Plant_NBS-LRR"/>
</dbReference>